<dbReference type="GO" id="GO:0030246">
    <property type="term" value="F:carbohydrate binding"/>
    <property type="evidence" value="ECO:0007669"/>
    <property type="project" value="InterPro"/>
</dbReference>
<dbReference type="InterPro" id="IPR036388">
    <property type="entry name" value="WH-like_DNA-bd_sf"/>
</dbReference>
<evidence type="ECO:0000256" key="4">
    <source>
        <dbReference type="ARBA" id="ARBA00023163"/>
    </source>
</evidence>
<proteinExistence type="inferred from homology"/>
<dbReference type="RefSeq" id="WP_206657915.1">
    <property type="nucleotide sequence ID" value="NZ_CP071182.1"/>
</dbReference>
<evidence type="ECO:0000313" key="7">
    <source>
        <dbReference type="EMBL" id="QSO48584.1"/>
    </source>
</evidence>
<evidence type="ECO:0000256" key="1">
    <source>
        <dbReference type="ARBA" id="ARBA00010466"/>
    </source>
</evidence>
<dbReference type="PANTHER" id="PTHR34294">
    <property type="entry name" value="TRANSCRIPTIONAL REGULATOR-RELATED"/>
    <property type="match status" value="1"/>
</dbReference>
<sequence length="349" mass="37765">MDSINLSAARRIVPELLETLRSRFRILHRLRLLQPIGRRALAAELGTTERVLRSEVEFLRQQGLLDAGPAGMMLSDEGQGLLDELDSVLASLEGRTELARALQKVLEISRVVVVVGDSDEEQWVKDTLGFQAATELRTLLQDGDVVAVTGGSTMATMAKMMPRHSAAFPVRVVPARGGLGESTSIQANTIAEQLATAMGGSYSVLHVPDRLSEETLKRLNDEPMVQERLEEIRQSTVVVHGIGGALQMAERRALSAKEYETLVKQGAVAEAFGYYFNQQGETVHSMTTVGLKLGDLDRMRLVMGVAGGASKAPAIASAAKAYRMDLLVTDEGAARSILENVYGGITHDN</sequence>
<protein>
    <submittedName>
        <fullName evidence="7">DNA-binding transcriptional regulator</fullName>
    </submittedName>
</protein>
<dbReference type="Pfam" id="PF21715">
    <property type="entry name" value="CggR_N"/>
    <property type="match status" value="1"/>
</dbReference>
<reference evidence="7 8" key="1">
    <citation type="submission" date="2021-02" db="EMBL/GenBank/DDBJ databases">
        <title>Alicyclobacillus curvatus sp. nov. and Alicyclobacillus mengziensis sp. nov., two acidophilic bacteria isolated from acid mine drainage.</title>
        <authorList>
            <person name="Huang Y."/>
        </authorList>
    </citation>
    <scope>NUCLEOTIDE SEQUENCE [LARGE SCALE GENOMIC DNA]</scope>
    <source>
        <strain evidence="7 8">S30H14</strain>
    </source>
</reference>
<organism evidence="7 8">
    <name type="scientific">Alicyclobacillus mengziensis</name>
    <dbReference type="NCBI Taxonomy" id="2931921"/>
    <lineage>
        <taxon>Bacteria</taxon>
        <taxon>Bacillati</taxon>
        <taxon>Bacillota</taxon>
        <taxon>Bacilli</taxon>
        <taxon>Bacillales</taxon>
        <taxon>Alicyclobacillaceae</taxon>
        <taxon>Alicyclobacillus</taxon>
    </lineage>
</organism>
<keyword evidence="4" id="KW-0804">Transcription</keyword>
<dbReference type="PANTHER" id="PTHR34294:SF5">
    <property type="entry name" value="CENTRAL GLYCOLYTIC GENES REGULATOR"/>
    <property type="match status" value="1"/>
</dbReference>
<feature type="domain" description="CggR N-terminal DNA binding" evidence="6">
    <location>
        <begin position="20"/>
        <end position="88"/>
    </location>
</feature>
<dbReference type="Gene3D" id="1.10.10.10">
    <property type="entry name" value="Winged helix-like DNA-binding domain superfamily/Winged helix DNA-binding domain"/>
    <property type="match status" value="1"/>
</dbReference>
<dbReference type="AlphaFoldDB" id="A0A9X7W1H8"/>
<feature type="domain" description="Sugar-binding" evidence="5">
    <location>
        <begin position="92"/>
        <end position="339"/>
    </location>
</feature>
<evidence type="ECO:0000256" key="2">
    <source>
        <dbReference type="ARBA" id="ARBA00023015"/>
    </source>
</evidence>
<dbReference type="InterPro" id="IPR036390">
    <property type="entry name" value="WH_DNA-bd_sf"/>
</dbReference>
<dbReference type="KEGG" id="afx:JZ786_06275"/>
<gene>
    <name evidence="7" type="ORF">JZ786_06275</name>
</gene>
<dbReference type="Proteomes" id="UP000663505">
    <property type="component" value="Chromosome"/>
</dbReference>
<dbReference type="InterPro" id="IPR048715">
    <property type="entry name" value="CggR_N"/>
</dbReference>
<evidence type="ECO:0000259" key="6">
    <source>
        <dbReference type="Pfam" id="PF21715"/>
    </source>
</evidence>
<dbReference type="SUPFAM" id="SSF46785">
    <property type="entry name" value="Winged helix' DNA-binding domain"/>
    <property type="match status" value="1"/>
</dbReference>
<comment type="similarity">
    <text evidence="1">Belongs to the SorC transcriptional regulatory family.</text>
</comment>
<keyword evidence="3 7" id="KW-0238">DNA-binding</keyword>
<dbReference type="InterPro" id="IPR037171">
    <property type="entry name" value="NagB/RpiA_transferase-like"/>
</dbReference>
<keyword evidence="8" id="KW-1185">Reference proteome</keyword>
<dbReference type="InterPro" id="IPR007324">
    <property type="entry name" value="Sugar-bd_dom_put"/>
</dbReference>
<keyword evidence="2" id="KW-0805">Transcription regulation</keyword>
<dbReference type="GO" id="GO:0003677">
    <property type="term" value="F:DNA binding"/>
    <property type="evidence" value="ECO:0007669"/>
    <property type="project" value="UniProtKB-KW"/>
</dbReference>
<dbReference type="SUPFAM" id="SSF100950">
    <property type="entry name" value="NagB/RpiA/CoA transferase-like"/>
    <property type="match status" value="1"/>
</dbReference>
<evidence type="ECO:0000256" key="3">
    <source>
        <dbReference type="ARBA" id="ARBA00023125"/>
    </source>
</evidence>
<evidence type="ECO:0000313" key="8">
    <source>
        <dbReference type="Proteomes" id="UP000663505"/>
    </source>
</evidence>
<dbReference type="InterPro" id="IPR051054">
    <property type="entry name" value="SorC_transcr_regulators"/>
</dbReference>
<name>A0A9X7W1H8_9BACL</name>
<dbReference type="EMBL" id="CP071182">
    <property type="protein sequence ID" value="QSO48584.1"/>
    <property type="molecule type" value="Genomic_DNA"/>
</dbReference>
<evidence type="ECO:0000259" key="5">
    <source>
        <dbReference type="Pfam" id="PF04198"/>
    </source>
</evidence>
<accession>A0A9X7W1H8</accession>
<dbReference type="Gene3D" id="3.40.50.1360">
    <property type="match status" value="1"/>
</dbReference>
<dbReference type="Pfam" id="PF04198">
    <property type="entry name" value="Sugar-bind"/>
    <property type="match status" value="1"/>
</dbReference>